<evidence type="ECO:0000256" key="11">
    <source>
        <dbReference type="ARBA" id="ARBA00023136"/>
    </source>
</evidence>
<dbReference type="GO" id="GO:0008331">
    <property type="term" value="F:high voltage-gated calcium channel activity"/>
    <property type="evidence" value="ECO:0007669"/>
    <property type="project" value="TreeGrafter"/>
</dbReference>
<feature type="transmembrane region" description="Helical" evidence="17">
    <location>
        <begin position="1089"/>
        <end position="1119"/>
    </location>
</feature>
<feature type="transmembrane region" description="Helical" evidence="17">
    <location>
        <begin position="1500"/>
        <end position="1519"/>
    </location>
</feature>
<comment type="subcellular location">
    <subcellularLocation>
        <location evidence="1">Cell membrane</location>
        <topology evidence="1">Multi-pass membrane protein</topology>
    </subcellularLocation>
</comment>
<feature type="transmembrane region" description="Helical" evidence="17">
    <location>
        <begin position="1855"/>
        <end position="1874"/>
    </location>
</feature>
<feature type="transmembrane region" description="Helical" evidence="17">
    <location>
        <begin position="436"/>
        <end position="458"/>
    </location>
</feature>
<feature type="transmembrane region" description="Helical" evidence="17">
    <location>
        <begin position="2005"/>
        <end position="2023"/>
    </location>
</feature>
<feature type="transmembrane region" description="Helical" evidence="17">
    <location>
        <begin position="1595"/>
        <end position="1612"/>
    </location>
</feature>
<evidence type="ECO:0000256" key="12">
    <source>
        <dbReference type="ARBA" id="ARBA00023180"/>
    </source>
</evidence>
<keyword evidence="9 17" id="KW-1133">Transmembrane helix</keyword>
<feature type="transmembrane region" description="Helical" evidence="17">
    <location>
        <begin position="1713"/>
        <end position="1735"/>
    </location>
</feature>
<keyword evidence="2" id="KW-0813">Transport</keyword>
<feature type="domain" description="Ion transport" evidence="18">
    <location>
        <begin position="1458"/>
        <end position="1741"/>
    </location>
</feature>
<feature type="region of interest" description="Disordered" evidence="16">
    <location>
        <begin position="259"/>
        <end position="294"/>
    </location>
</feature>
<evidence type="ECO:0000256" key="2">
    <source>
        <dbReference type="ARBA" id="ARBA00022448"/>
    </source>
</evidence>
<reference evidence="20" key="1">
    <citation type="submission" date="2014-09" db="EMBL/GenBank/DDBJ databases">
        <authorList>
            <person name="Sharma Rahul"/>
            <person name="Thines Marco"/>
        </authorList>
    </citation>
    <scope>NUCLEOTIDE SEQUENCE [LARGE SCALE GENOMIC DNA]</scope>
</reference>
<evidence type="ECO:0000256" key="14">
    <source>
        <dbReference type="ARBA" id="ARBA00061395"/>
    </source>
</evidence>
<feature type="compositionally biased region" description="Polar residues" evidence="16">
    <location>
        <begin position="259"/>
        <end position="274"/>
    </location>
</feature>
<dbReference type="PANTHER" id="PTHR45628">
    <property type="entry name" value="VOLTAGE-DEPENDENT CALCIUM CHANNEL TYPE A SUBUNIT ALPHA-1"/>
    <property type="match status" value="1"/>
</dbReference>
<dbReference type="OrthoDB" id="416585at2759"/>
<evidence type="ECO:0000256" key="3">
    <source>
        <dbReference type="ARBA" id="ARBA00022475"/>
    </source>
</evidence>
<feature type="compositionally biased region" description="Polar residues" evidence="16">
    <location>
        <begin position="649"/>
        <end position="662"/>
    </location>
</feature>
<evidence type="ECO:0000313" key="20">
    <source>
        <dbReference type="Proteomes" id="UP000054845"/>
    </source>
</evidence>
<dbReference type="FunFam" id="1.10.287.70:FF:000153">
    <property type="entry name" value="High-affinity cell membrane calcium channel protein"/>
    <property type="match status" value="1"/>
</dbReference>
<evidence type="ECO:0000256" key="16">
    <source>
        <dbReference type="SAM" id="MobiDB-lite"/>
    </source>
</evidence>
<organism evidence="19 20">
    <name type="scientific">Ceraceosorus bombacis</name>
    <dbReference type="NCBI Taxonomy" id="401625"/>
    <lineage>
        <taxon>Eukaryota</taxon>
        <taxon>Fungi</taxon>
        <taxon>Dikarya</taxon>
        <taxon>Basidiomycota</taxon>
        <taxon>Ustilaginomycotina</taxon>
        <taxon>Exobasidiomycetes</taxon>
        <taxon>Ceraceosorales</taxon>
        <taxon>Ceraceosoraceae</taxon>
        <taxon>Ceraceosorus</taxon>
    </lineage>
</organism>
<feature type="domain" description="Ion transport" evidence="18">
    <location>
        <begin position="974"/>
        <end position="1213"/>
    </location>
</feature>
<dbReference type="InterPro" id="IPR005821">
    <property type="entry name" value="Ion_trans_dom"/>
</dbReference>
<feature type="transmembrane region" description="Helical" evidence="17">
    <location>
        <begin position="1539"/>
        <end position="1559"/>
    </location>
</feature>
<keyword evidence="3" id="KW-1003">Cell membrane</keyword>
<accession>A0A0P1BGF0</accession>
<feature type="transmembrane region" description="Helical" evidence="17">
    <location>
        <begin position="478"/>
        <end position="501"/>
    </location>
</feature>
<evidence type="ECO:0000256" key="1">
    <source>
        <dbReference type="ARBA" id="ARBA00004651"/>
    </source>
</evidence>
<feature type="transmembrane region" description="Helical" evidence="17">
    <location>
        <begin position="1046"/>
        <end position="1069"/>
    </location>
</feature>
<feature type="transmembrane region" description="Helical" evidence="17">
    <location>
        <begin position="1459"/>
        <end position="1479"/>
    </location>
</feature>
<evidence type="ECO:0000256" key="15">
    <source>
        <dbReference type="ARBA" id="ARBA00067459"/>
    </source>
</evidence>
<feature type="transmembrane region" description="Helical" evidence="17">
    <location>
        <begin position="1673"/>
        <end position="1693"/>
    </location>
</feature>
<evidence type="ECO:0000256" key="17">
    <source>
        <dbReference type="SAM" id="Phobius"/>
    </source>
</evidence>
<comment type="similarity">
    <text evidence="14">Belongs to the calcium channel alpha-1 subunit (TC 1.A.1.11) family.</text>
</comment>
<dbReference type="InterPro" id="IPR027359">
    <property type="entry name" value="Volt_channel_dom_sf"/>
</dbReference>
<keyword evidence="20" id="KW-1185">Reference proteome</keyword>
<evidence type="ECO:0000256" key="8">
    <source>
        <dbReference type="ARBA" id="ARBA00022882"/>
    </source>
</evidence>
<sequence>MSRPRSPVRGTPNALQPPSDPTAAEGTNLRSSAQSGGGRTIASYYQGRYDGDMSYGHSTSADPARNGSSSLDVSPTSSPQMHAGLSRRLSRGDPNAAAQVYAGSGARIRDGEDEQELYIGTVASQYSTNRRQHGSSGSAASFYNPLESSFDEPFRSAPAGSTGEILAGNLGPYAQSAGPSGHERDGSAASAWGDVGRMQSRHRAFEGGASVDTRAYDGPGPLHLDFSAPRILSDSPSQSPASLRDHAALPDVRLGAAQGWSQFGQAQEVQSPGEMSSVAGSPPMAPGKRSRNHLYAAASPSRMDQVEYFGQDDVPSEGPRLSHRSPAEIIAGAGGDSPLVQSARAGLDRVGKSIRRVSRRVVGFEQPMDADGLRGPHVRLAGEDGSDAGDNTRETPKTSKSEKARPREQVLRGRSLGLLGPENKFRRIMARLLSNIWFEPLILCLIIVVLVTFVVQSWPSAYKDPRKPGYFDYWPDYVLLAIFSVFTLEVVARVVVSGLLINPPPLVYEGVVGGSVTNHDLHHTGRIDGSEDAKVESTDKLGSLEDPNSVAARRRRMSKSNTLDTFAELGDSLKNRANVMLYRHRDDHMGASTASRKSYLEHGPTANVSKLQAQSPNTSPRLVTSQKLAPDGRMGFSEWGDTIAPSSRPGASQKQESSTIPPQASDAGAKFLASRPLPFAQAILAQRAQAANYAYLRHSWNRVDLLSVICFWVAFLLGIFHAEQTSDRHLYIFRAIAVLRAARLLTVTNGTTTILASLKMAAPLLVNVAFFTGFAMLLFSIIGVQAFRGSLRRSCIWVGDYDSEPGTNYTLSQFCGGHVDVASGQVVGPLTEAGSSLGSPKGYICPRGLVCVRSEENPEGGTRSFDHIFASLLQVVIIIGANNWSDTMYDIVDTEPFVSCLYFIVAVILLNFWLANLFVAVITNTFATITAETKHSAFADEKIQVAAVPKEEENNAMAQYRKRVANVYKQIWGWTKYFWLLAIITDLGLQASQASYNTEEEERRGYLAELALTVLFDVEILLRFISFVLDRDSRGFFASRRNLVDLFLALITSIIQIPVIHSSAAYPWLTFFQLARFYRVIAAVPRMQALLIRVFGSMSGLINTTLFLILMIGLSALLAAQLLRGELPQEDDDGGVSTFLNYGRYWYSFAGQWQIMTAEDWPDRLYSSLEAGSQYKQAVIVGIFLGGWMMFANFIVLSLFVAVINENFSVAEGQKRAQQLEMYLQKLGEPRQALPARLLDQFSPYRWLRERNQAKMSQGTGMSQGAKAVDEEKRRRMTLHQVVNPSRIKRIMDTVKKVLRLDAPEEHVPLDTIRARDARRSVSGESMLQGALRAQQDPDGRRSRRMPSRGDSIFDTLTEDEQARLFARERQLSRMRTDFGLGLAEPPSQSAINAEHATRWQHDPRIAQARLMNTHPSYEKSLWLFSSRNPFRRFCQSIVPPSYGERLFGRPVSRSRHTVYQIVMFLTIAASIVVAGVATPTYRRDWYREHGLKRGSWFSITEVSLSVVFLLEFFLKVVADGLAFTPNAYLLSAWNSLDLFVLATLVVNVITELAVIGGVSRFTRSLKAFRALRLINLASVLRNTFHALVAGGGRFIDASVLAILYIVPYAVWGQNLFSGLLYACNDTGDAIAVKADCIGEYSATASQWSFLAPRVWDNPTDGSVYSFDDFRSALLILFEIVSLEGWVAVMTRAMSIVGRDQQPQPDARQINALFFLVYNLVGAVIVLTIFVSVIIEQFQTFSGAAFLTNEQRQWVDLKRLIKRQRPSKRPKVQPKDAVRAWCFARATQKHGWWSRMMTFLYFCNIIVLATQQFSDPVEVERARDWVYVGFAVIYAIDIIVRLMGLGWRAYKNNFWNIYDLVVVAGTFATTLPLLSPTELASTVDVQLQKIFLTAVAFKLVQKNNALNQLFKTAVASLPAIGSLFALWLVFFITFAIMFVEVFGLTRWGENETYSKNFSTFFGSVIFLSALSTGEGWNQYMHDYTVQPPECTPAASYLDTDCGTSSGALTLFIAWNVISMYLFLNMFTGTVVENFSYVFQLGGKPTLSREQMRAFKKTWAAFDPERKGYLQPARIVPFLNALNGIFEVRVYPQEGRLSTLRAAATPGASEAMPASPSRGGVTGAASEALARLRGTSPLSATPRSEDEGAGRPAFAWPPTSQPARIVAGIDVDKLGTAIAKLDSAQIKERRRRFERIYQEMMIAIQEKHREEKGLPFTDALIILAHHLIIDDEQALSLEELLERRMLWVKVDMRIEANIVRGMLRQMYLRQRFLAVREERRRASVSDAPIPTINVDAPEARASTGSRQTRPQLQLNTSSAVVTPPAGLAVDQDYMSAGLKPGEERLSPSRRNPDGAVSPAITISPADVSLEELVRRASPLIESFQHTAWGGLARRVSRDARDLGSPPIAPAAGENPWQRSPEPFADDPTSAAQRAAHMYGDVLPSHQESRPRTSHDAPETSRHAGDQQNPSDSERFDTPAQEGGSGTLGLRGYRDNFL</sequence>
<keyword evidence="4" id="KW-0109">Calcium transport</keyword>
<feature type="compositionally biased region" description="Basic and acidic residues" evidence="16">
    <location>
        <begin position="2339"/>
        <end position="2351"/>
    </location>
</feature>
<evidence type="ECO:0000256" key="5">
    <source>
        <dbReference type="ARBA" id="ARBA00022673"/>
    </source>
</evidence>
<keyword evidence="8" id="KW-0851">Voltage-gated channel</keyword>
<keyword evidence="12" id="KW-0325">Glycoprotein</keyword>
<feature type="region of interest" description="Disordered" evidence="16">
    <location>
        <begin position="372"/>
        <end position="408"/>
    </location>
</feature>
<keyword evidence="13" id="KW-0407">Ion channel</keyword>
<dbReference type="Proteomes" id="UP000054845">
    <property type="component" value="Unassembled WGS sequence"/>
</dbReference>
<dbReference type="GO" id="GO:0005891">
    <property type="term" value="C:voltage-gated calcium channel complex"/>
    <property type="evidence" value="ECO:0007669"/>
    <property type="project" value="TreeGrafter"/>
</dbReference>
<proteinExistence type="inferred from homology"/>
<feature type="region of interest" description="Disordered" evidence="16">
    <location>
        <begin position="2398"/>
        <end position="2496"/>
    </location>
</feature>
<evidence type="ECO:0000256" key="6">
    <source>
        <dbReference type="ARBA" id="ARBA00022692"/>
    </source>
</evidence>
<dbReference type="SUPFAM" id="SSF81324">
    <property type="entry name" value="Voltage-gated potassium channels"/>
    <property type="match status" value="4"/>
</dbReference>
<evidence type="ECO:0000256" key="7">
    <source>
        <dbReference type="ARBA" id="ARBA00022837"/>
    </source>
</evidence>
<feature type="compositionally biased region" description="Basic and acidic residues" evidence="16">
    <location>
        <begin position="2445"/>
        <end position="2463"/>
    </location>
</feature>
<feature type="compositionally biased region" description="Basic and acidic residues" evidence="16">
    <location>
        <begin position="390"/>
        <end position="408"/>
    </location>
</feature>
<dbReference type="InterPro" id="IPR050599">
    <property type="entry name" value="VDCC_alpha-1_subunit"/>
</dbReference>
<dbReference type="PANTHER" id="PTHR45628:SF7">
    <property type="entry name" value="VOLTAGE-DEPENDENT CALCIUM CHANNEL TYPE A SUBUNIT ALPHA-1"/>
    <property type="match status" value="1"/>
</dbReference>
<feature type="region of interest" description="Disordered" evidence="16">
    <location>
        <begin position="1"/>
        <end position="96"/>
    </location>
</feature>
<feature type="region of interest" description="Disordered" evidence="16">
    <location>
        <begin position="1317"/>
        <end position="1352"/>
    </location>
</feature>
<feature type="transmembrane region" description="Helical" evidence="17">
    <location>
        <begin position="864"/>
        <end position="881"/>
    </location>
</feature>
<feature type="transmembrane region" description="Helical" evidence="17">
    <location>
        <begin position="1571"/>
        <end position="1589"/>
    </location>
</feature>
<dbReference type="Gene3D" id="1.20.120.350">
    <property type="entry name" value="Voltage-gated potassium channels. Chain C"/>
    <property type="match status" value="4"/>
</dbReference>
<feature type="region of interest" description="Disordered" evidence="16">
    <location>
        <begin position="2285"/>
        <end position="2310"/>
    </location>
</feature>
<feature type="transmembrane region" description="Helical" evidence="17">
    <location>
        <begin position="703"/>
        <end position="722"/>
    </location>
</feature>
<feature type="transmembrane region" description="Helical" evidence="17">
    <location>
        <begin position="1825"/>
        <end position="1843"/>
    </location>
</feature>
<keyword evidence="6 17" id="KW-0812">Transmembrane</keyword>
<feature type="region of interest" description="Disordered" evidence="16">
    <location>
        <begin position="153"/>
        <end position="247"/>
    </location>
</feature>
<evidence type="ECO:0000313" key="19">
    <source>
        <dbReference type="EMBL" id="CEH15075.1"/>
    </source>
</evidence>
<feature type="region of interest" description="Disordered" evidence="16">
    <location>
        <begin position="2337"/>
        <end position="2358"/>
    </location>
</feature>
<feature type="transmembrane region" description="Helical" evidence="17">
    <location>
        <begin position="901"/>
        <end position="927"/>
    </location>
</feature>
<keyword evidence="10" id="KW-0406">Ion transport</keyword>
<keyword evidence="5" id="KW-0107">Calcium channel</keyword>
<feature type="region of interest" description="Disordered" evidence="16">
    <location>
        <begin position="639"/>
        <end position="665"/>
    </location>
</feature>
<feature type="transmembrane region" description="Helical" evidence="17">
    <location>
        <begin position="977"/>
        <end position="994"/>
    </location>
</feature>
<evidence type="ECO:0000256" key="4">
    <source>
        <dbReference type="ARBA" id="ARBA00022568"/>
    </source>
</evidence>
<feature type="region of interest" description="Disordered" evidence="16">
    <location>
        <begin position="2103"/>
        <end position="2158"/>
    </location>
</feature>
<dbReference type="EMBL" id="CCYA01000252">
    <property type="protein sequence ID" value="CEH15075.1"/>
    <property type="molecule type" value="Genomic_DNA"/>
</dbReference>
<feature type="domain" description="Ion transport" evidence="18">
    <location>
        <begin position="1791"/>
        <end position="2037"/>
    </location>
</feature>
<feature type="compositionally biased region" description="Polar residues" evidence="16">
    <location>
        <begin position="2301"/>
        <end position="2310"/>
    </location>
</feature>
<feature type="region of interest" description="Disordered" evidence="16">
    <location>
        <begin position="522"/>
        <end position="557"/>
    </location>
</feature>
<feature type="transmembrane region" description="Helical" evidence="17">
    <location>
        <begin position="764"/>
        <end position="784"/>
    </location>
</feature>
<name>A0A0P1BGF0_9BASI</name>
<dbReference type="FunFam" id="1.10.287.70:FF:000093">
    <property type="entry name" value="Calcium channel subunit Cch1"/>
    <property type="match status" value="1"/>
</dbReference>
<feature type="transmembrane region" description="Helical" evidence="17">
    <location>
        <begin position="1924"/>
        <end position="1945"/>
    </location>
</feature>
<dbReference type="Gene3D" id="1.10.287.70">
    <property type="match status" value="4"/>
</dbReference>
<feature type="compositionally biased region" description="Basic and acidic residues" evidence="16">
    <location>
        <begin position="522"/>
        <end position="543"/>
    </location>
</feature>
<evidence type="ECO:0000259" key="18">
    <source>
        <dbReference type="Pfam" id="PF00520"/>
    </source>
</evidence>
<evidence type="ECO:0000256" key="9">
    <source>
        <dbReference type="ARBA" id="ARBA00022989"/>
    </source>
</evidence>
<feature type="compositionally biased region" description="Low complexity" evidence="16">
    <location>
        <begin position="68"/>
        <end position="78"/>
    </location>
</feature>
<dbReference type="Pfam" id="PF00520">
    <property type="entry name" value="Ion_trans"/>
    <property type="match status" value="4"/>
</dbReference>
<feature type="domain" description="Ion transport" evidence="18">
    <location>
        <begin position="684"/>
        <end position="933"/>
    </location>
</feature>
<dbReference type="STRING" id="401625.A0A0P1BGF0"/>
<keyword evidence="11 17" id="KW-0472">Membrane</keyword>
<protein>
    <recommendedName>
        <fullName evidence="15">Calcium-channel protein CCH1</fullName>
    </recommendedName>
</protein>
<evidence type="ECO:0000256" key="13">
    <source>
        <dbReference type="ARBA" id="ARBA00023303"/>
    </source>
</evidence>
<dbReference type="GO" id="GO:0098703">
    <property type="term" value="P:calcium ion import across plasma membrane"/>
    <property type="evidence" value="ECO:0007669"/>
    <property type="project" value="TreeGrafter"/>
</dbReference>
<feature type="transmembrane region" description="Helical" evidence="17">
    <location>
        <begin position="1178"/>
        <end position="1204"/>
    </location>
</feature>
<evidence type="ECO:0000256" key="10">
    <source>
        <dbReference type="ARBA" id="ARBA00023065"/>
    </source>
</evidence>
<feature type="transmembrane region" description="Helical" evidence="17">
    <location>
        <begin position="1792"/>
        <end position="1813"/>
    </location>
</feature>
<keyword evidence="7" id="KW-0106">Calcium</keyword>
<feature type="transmembrane region" description="Helical" evidence="17">
    <location>
        <begin position="1006"/>
        <end position="1025"/>
    </location>
</feature>